<evidence type="ECO:0000256" key="5">
    <source>
        <dbReference type="ARBA" id="ARBA00022692"/>
    </source>
</evidence>
<evidence type="ECO:0000256" key="4">
    <source>
        <dbReference type="ARBA" id="ARBA00022519"/>
    </source>
</evidence>
<keyword evidence="3" id="KW-1003">Cell membrane</keyword>
<feature type="transmembrane region" description="Helical" evidence="9">
    <location>
        <begin position="103"/>
        <end position="122"/>
    </location>
</feature>
<evidence type="ECO:0000256" key="3">
    <source>
        <dbReference type="ARBA" id="ARBA00022475"/>
    </source>
</evidence>
<evidence type="ECO:0000256" key="2">
    <source>
        <dbReference type="ARBA" id="ARBA00022448"/>
    </source>
</evidence>
<dbReference type="RefSeq" id="WP_055119821.1">
    <property type="nucleotide sequence ID" value="NZ_CXWA01000007.1"/>
</dbReference>
<feature type="transmembrane region" description="Helical" evidence="9">
    <location>
        <begin position="323"/>
        <end position="341"/>
    </location>
</feature>
<comment type="similarity">
    <text evidence="8">Belongs to the TsuA/YedE (TC 9.B.102) family.</text>
</comment>
<evidence type="ECO:0000256" key="8">
    <source>
        <dbReference type="ARBA" id="ARBA00035655"/>
    </source>
</evidence>
<evidence type="ECO:0000256" key="1">
    <source>
        <dbReference type="ARBA" id="ARBA00004429"/>
    </source>
</evidence>
<organism evidence="10 11">
    <name type="scientific">Roseibium album</name>
    <dbReference type="NCBI Taxonomy" id="311410"/>
    <lineage>
        <taxon>Bacteria</taxon>
        <taxon>Pseudomonadati</taxon>
        <taxon>Pseudomonadota</taxon>
        <taxon>Alphaproteobacteria</taxon>
        <taxon>Hyphomicrobiales</taxon>
        <taxon>Stappiaceae</taxon>
        <taxon>Roseibium</taxon>
    </lineage>
</organism>
<keyword evidence="11" id="KW-1185">Reference proteome</keyword>
<dbReference type="Pfam" id="PF04143">
    <property type="entry name" value="Sulf_transp"/>
    <property type="match status" value="1"/>
</dbReference>
<keyword evidence="5 9" id="KW-0812">Transmembrane</keyword>
<dbReference type="OrthoDB" id="9794165at2"/>
<dbReference type="EMBL" id="CXWC01000003">
    <property type="protein sequence ID" value="CTQ68332.1"/>
    <property type="molecule type" value="Genomic_DNA"/>
</dbReference>
<evidence type="ECO:0000313" key="11">
    <source>
        <dbReference type="Proteomes" id="UP000049983"/>
    </source>
</evidence>
<feature type="transmembrane region" description="Helical" evidence="9">
    <location>
        <begin position="223"/>
        <end position="244"/>
    </location>
</feature>
<keyword evidence="4" id="KW-0997">Cell inner membrane</keyword>
<keyword evidence="2" id="KW-0813">Transport</keyword>
<comment type="subcellular location">
    <subcellularLocation>
        <location evidence="1">Cell inner membrane</location>
        <topology evidence="1">Multi-pass membrane protein</topology>
    </subcellularLocation>
</comment>
<dbReference type="GeneID" id="97669183"/>
<evidence type="ECO:0000256" key="6">
    <source>
        <dbReference type="ARBA" id="ARBA00022989"/>
    </source>
</evidence>
<dbReference type="STRING" id="311410.LA5095_04793"/>
<accession>A0A0M7A1K6</accession>
<proteinExistence type="inferred from homology"/>
<feature type="transmembrane region" description="Helical" evidence="9">
    <location>
        <begin position="35"/>
        <end position="60"/>
    </location>
</feature>
<dbReference type="GO" id="GO:0005886">
    <property type="term" value="C:plasma membrane"/>
    <property type="evidence" value="ECO:0007669"/>
    <property type="project" value="UniProtKB-SubCell"/>
</dbReference>
<sequence length="383" mass="39907">MAVTIAKSQGTVIAVATGLLAVIAIGAYNEAGMRQAVAVLIGGVAGLSLYHASFGFTAAWRRIVTEKRGAGLRAQFVLILLTSVVSFPLIAWGSQLGWPTGGFVFPFGVAAAIGAFMFGLGMQLGGGCGSGTLFTAGGGSTRMMITLAAFVLGSVLATAHLHLWGRLPKLPAISLIRELGPHGAFLLTACVLGVLAIVTIRIERGAHGDLATSRATGSFLTGPWSPMLGAVMLAVVGIATFVVVGRPWGITSAFALWGGKFFHAIGVPVDTWPYWTWQRSALENSVLRDTTSVMDFGVILGAMVAAALAGRFAPVWRLSRRDLWTAIAGGLLMGYGARLAYGCNIGAYLGGLVSGSLHGWLWLLFGFLGSLLGTRLRLKLGMG</sequence>
<name>A0A0M7A1K6_9HYPH</name>
<feature type="transmembrane region" description="Helical" evidence="9">
    <location>
        <begin position="12"/>
        <end position="29"/>
    </location>
</feature>
<feature type="transmembrane region" description="Helical" evidence="9">
    <location>
        <begin position="143"/>
        <end position="164"/>
    </location>
</feature>
<keyword evidence="6 9" id="KW-1133">Transmembrane helix</keyword>
<reference evidence="11" key="1">
    <citation type="submission" date="2015-07" db="EMBL/GenBank/DDBJ databases">
        <authorList>
            <person name="Rodrigo-Torres Lidia"/>
            <person name="Arahal R.David."/>
        </authorList>
    </citation>
    <scope>NUCLEOTIDE SEQUENCE [LARGE SCALE GENOMIC DNA]</scope>
    <source>
        <strain evidence="11">CECT 5096</strain>
    </source>
</reference>
<dbReference type="AlphaFoldDB" id="A0A0M7A1K6"/>
<dbReference type="PANTHER" id="PTHR30574">
    <property type="entry name" value="INNER MEMBRANE PROTEIN YEDE"/>
    <property type="match status" value="1"/>
</dbReference>
<dbReference type="Proteomes" id="UP000049983">
    <property type="component" value="Unassembled WGS sequence"/>
</dbReference>
<keyword evidence="7 9" id="KW-0472">Membrane</keyword>
<feature type="transmembrane region" description="Helical" evidence="9">
    <location>
        <begin position="347"/>
        <end position="372"/>
    </location>
</feature>
<gene>
    <name evidence="10" type="ORF">LA5096_01772</name>
</gene>
<protein>
    <submittedName>
        <fullName evidence="10">Putative inner membrane protein</fullName>
    </submittedName>
</protein>
<feature type="transmembrane region" description="Helical" evidence="9">
    <location>
        <begin position="296"/>
        <end position="316"/>
    </location>
</feature>
<evidence type="ECO:0000256" key="9">
    <source>
        <dbReference type="SAM" id="Phobius"/>
    </source>
</evidence>
<feature type="transmembrane region" description="Helical" evidence="9">
    <location>
        <begin position="184"/>
        <end position="202"/>
    </location>
</feature>
<evidence type="ECO:0000313" key="10">
    <source>
        <dbReference type="EMBL" id="CTQ68332.1"/>
    </source>
</evidence>
<feature type="transmembrane region" description="Helical" evidence="9">
    <location>
        <begin position="72"/>
        <end position="91"/>
    </location>
</feature>
<dbReference type="InterPro" id="IPR007272">
    <property type="entry name" value="Sulf_transp_TsuA/YedE"/>
</dbReference>
<dbReference type="PANTHER" id="PTHR30574:SF1">
    <property type="entry name" value="SULPHUR TRANSPORT DOMAIN-CONTAINING PROTEIN"/>
    <property type="match status" value="1"/>
</dbReference>
<evidence type="ECO:0000256" key="7">
    <source>
        <dbReference type="ARBA" id="ARBA00023136"/>
    </source>
</evidence>